<protein>
    <submittedName>
        <fullName evidence="1 2">Uncharacterized protein</fullName>
    </submittedName>
</protein>
<organism evidence="2 3">
    <name type="scientific">Magnaporthiopsis poae (strain ATCC 64411 / 73-15)</name>
    <name type="common">Kentucky bluegrass fungus</name>
    <name type="synonym">Magnaporthe poae</name>
    <dbReference type="NCBI Taxonomy" id="644358"/>
    <lineage>
        <taxon>Eukaryota</taxon>
        <taxon>Fungi</taxon>
        <taxon>Dikarya</taxon>
        <taxon>Ascomycota</taxon>
        <taxon>Pezizomycotina</taxon>
        <taxon>Sordariomycetes</taxon>
        <taxon>Sordariomycetidae</taxon>
        <taxon>Magnaporthales</taxon>
        <taxon>Magnaporthaceae</taxon>
        <taxon>Magnaporthiopsis</taxon>
    </lineage>
</organism>
<reference evidence="3" key="1">
    <citation type="submission" date="2010-05" db="EMBL/GenBank/DDBJ databases">
        <title>The genome sequence of Magnaporthe poae strain ATCC 64411.</title>
        <authorList>
            <person name="Ma L.-J."/>
            <person name="Dead R."/>
            <person name="Young S."/>
            <person name="Zeng Q."/>
            <person name="Koehrsen M."/>
            <person name="Alvarado L."/>
            <person name="Berlin A."/>
            <person name="Chapman S.B."/>
            <person name="Chen Z."/>
            <person name="Freedman E."/>
            <person name="Gellesch M."/>
            <person name="Goldberg J."/>
            <person name="Griggs A."/>
            <person name="Gujja S."/>
            <person name="Heilman E.R."/>
            <person name="Heiman D."/>
            <person name="Hepburn T."/>
            <person name="Howarth C."/>
            <person name="Jen D."/>
            <person name="Larson L."/>
            <person name="Mehta T."/>
            <person name="Neiman D."/>
            <person name="Pearson M."/>
            <person name="Roberts A."/>
            <person name="Saif S."/>
            <person name="Shea T."/>
            <person name="Shenoy N."/>
            <person name="Sisk P."/>
            <person name="Stolte C."/>
            <person name="Sykes S."/>
            <person name="Walk T."/>
            <person name="White J."/>
            <person name="Yandava C."/>
            <person name="Haas B."/>
            <person name="Nusbaum C."/>
            <person name="Birren B."/>
        </authorList>
    </citation>
    <scope>NUCLEOTIDE SEQUENCE [LARGE SCALE GENOMIC DNA]</scope>
    <source>
        <strain evidence="3">ATCC 64411 / 73-15</strain>
    </source>
</reference>
<reference evidence="1" key="3">
    <citation type="submission" date="2011-03" db="EMBL/GenBank/DDBJ databases">
        <title>Annotation of Magnaporthe poae ATCC 64411.</title>
        <authorList>
            <person name="Ma L.-J."/>
            <person name="Dead R."/>
            <person name="Young S.K."/>
            <person name="Zeng Q."/>
            <person name="Gargeya S."/>
            <person name="Fitzgerald M."/>
            <person name="Haas B."/>
            <person name="Abouelleil A."/>
            <person name="Alvarado L."/>
            <person name="Arachchi H.M."/>
            <person name="Berlin A."/>
            <person name="Brown A."/>
            <person name="Chapman S.B."/>
            <person name="Chen Z."/>
            <person name="Dunbar C."/>
            <person name="Freedman E."/>
            <person name="Gearin G."/>
            <person name="Gellesch M."/>
            <person name="Goldberg J."/>
            <person name="Griggs A."/>
            <person name="Gujja S."/>
            <person name="Heiman D."/>
            <person name="Howarth C."/>
            <person name="Larson L."/>
            <person name="Lui A."/>
            <person name="MacDonald P.J.P."/>
            <person name="Mehta T."/>
            <person name="Montmayeur A."/>
            <person name="Murphy C."/>
            <person name="Neiman D."/>
            <person name="Pearson M."/>
            <person name="Priest M."/>
            <person name="Roberts A."/>
            <person name="Saif S."/>
            <person name="Shea T."/>
            <person name="Shenoy N."/>
            <person name="Sisk P."/>
            <person name="Stolte C."/>
            <person name="Sykes S."/>
            <person name="Yandava C."/>
            <person name="Wortman J."/>
            <person name="Nusbaum C."/>
            <person name="Birren B."/>
        </authorList>
    </citation>
    <scope>NUCLEOTIDE SEQUENCE</scope>
    <source>
        <strain evidence="1">ATCC 64411</strain>
    </source>
</reference>
<reference evidence="1" key="2">
    <citation type="submission" date="2010-05" db="EMBL/GenBank/DDBJ databases">
        <title>The Genome Sequence of Magnaporthe poae strain ATCC 64411.</title>
        <authorList>
            <consortium name="The Broad Institute Genome Sequencing Platform"/>
            <consortium name="Broad Institute Genome Sequencing Center for Infectious Disease"/>
            <person name="Ma L.-J."/>
            <person name="Dead R."/>
            <person name="Young S."/>
            <person name="Zeng Q."/>
            <person name="Koehrsen M."/>
            <person name="Alvarado L."/>
            <person name="Berlin A."/>
            <person name="Chapman S.B."/>
            <person name="Chen Z."/>
            <person name="Freedman E."/>
            <person name="Gellesch M."/>
            <person name="Goldberg J."/>
            <person name="Griggs A."/>
            <person name="Gujja S."/>
            <person name="Heilman E.R."/>
            <person name="Heiman D."/>
            <person name="Hepburn T."/>
            <person name="Howarth C."/>
            <person name="Jen D."/>
            <person name="Larson L."/>
            <person name="Mehta T."/>
            <person name="Neiman D."/>
            <person name="Pearson M."/>
            <person name="Roberts A."/>
            <person name="Saif S."/>
            <person name="Shea T."/>
            <person name="Shenoy N."/>
            <person name="Sisk P."/>
            <person name="Stolte C."/>
            <person name="Sykes S."/>
            <person name="Walk T."/>
            <person name="White J."/>
            <person name="Yandava C."/>
            <person name="Haas B."/>
            <person name="Nusbaum C."/>
            <person name="Birren B."/>
        </authorList>
    </citation>
    <scope>NUCLEOTIDE SEQUENCE</scope>
    <source>
        <strain evidence="1">ATCC 64411</strain>
    </source>
</reference>
<evidence type="ECO:0000313" key="1">
    <source>
        <dbReference type="EMBL" id="KLU88044.1"/>
    </source>
</evidence>
<reference evidence="2" key="5">
    <citation type="submission" date="2015-06" db="UniProtKB">
        <authorList>
            <consortium name="EnsemblFungi"/>
        </authorList>
    </citation>
    <scope>IDENTIFICATION</scope>
    <source>
        <strain evidence="2">ATCC 64411</strain>
    </source>
</reference>
<evidence type="ECO:0000313" key="2">
    <source>
        <dbReference type="EnsemblFungi" id="MAPG_07031T0"/>
    </source>
</evidence>
<dbReference type="EMBL" id="ADBL01001692">
    <property type="status" value="NOT_ANNOTATED_CDS"/>
    <property type="molecule type" value="Genomic_DNA"/>
</dbReference>
<dbReference type="EnsemblFungi" id="MAPG_07031T0">
    <property type="protein sequence ID" value="MAPG_07031T0"/>
    <property type="gene ID" value="MAPG_07031"/>
</dbReference>
<evidence type="ECO:0000313" key="3">
    <source>
        <dbReference type="Proteomes" id="UP000011715"/>
    </source>
</evidence>
<dbReference type="EMBL" id="GL876971">
    <property type="protein sequence ID" value="KLU88044.1"/>
    <property type="molecule type" value="Genomic_DNA"/>
</dbReference>
<sequence>MSTANTKSKAKQREASRILMIPQLRTRESFYSCPCCVFPSLVCLWRRLWLSTYLPRYYTQPPQATHASLSPLDSWVLGWAFRRQLLGWHKGWGGADMSGLSTTLLLPGRFSFTVVFSCCLSWTLFETTYCMKHHDGCV</sequence>
<dbReference type="Proteomes" id="UP000011715">
    <property type="component" value="Unassembled WGS sequence"/>
</dbReference>
<name>A0A0C4E3M2_MAGP6</name>
<dbReference type="VEuPathDB" id="FungiDB:MAPG_07031"/>
<keyword evidence="3" id="KW-1185">Reference proteome</keyword>
<accession>A0A0C4E3M2</accession>
<proteinExistence type="predicted"/>
<reference evidence="2" key="4">
    <citation type="journal article" date="2015" name="G3 (Bethesda)">
        <title>Genome sequences of three phytopathogenic species of the Magnaporthaceae family of fungi.</title>
        <authorList>
            <person name="Okagaki L.H."/>
            <person name="Nunes C.C."/>
            <person name="Sailsbery J."/>
            <person name="Clay B."/>
            <person name="Brown D."/>
            <person name="John T."/>
            <person name="Oh Y."/>
            <person name="Young N."/>
            <person name="Fitzgerald M."/>
            <person name="Haas B.J."/>
            <person name="Zeng Q."/>
            <person name="Young S."/>
            <person name="Adiconis X."/>
            <person name="Fan L."/>
            <person name="Levin J.Z."/>
            <person name="Mitchell T.K."/>
            <person name="Okubara P.A."/>
            <person name="Farman M.L."/>
            <person name="Kohn L.M."/>
            <person name="Birren B."/>
            <person name="Ma L.-J."/>
            <person name="Dean R.A."/>
        </authorList>
    </citation>
    <scope>NUCLEOTIDE SEQUENCE</scope>
    <source>
        <strain evidence="2">ATCC 64411 / 73-15</strain>
    </source>
</reference>
<gene>
    <name evidence="1" type="ORF">MAPG_07031</name>
</gene>
<dbReference type="AlphaFoldDB" id="A0A0C4E3M2"/>